<protein>
    <recommendedName>
        <fullName evidence="4">DUF3299 domain-containing protein</fullName>
    </recommendedName>
</protein>
<accession>A0A654KG46</accession>
<dbReference type="KEGG" id="teq:TEQUI_0459"/>
<feature type="signal peptide" evidence="1">
    <location>
        <begin position="1"/>
        <end position="22"/>
    </location>
</feature>
<evidence type="ECO:0000313" key="3">
    <source>
        <dbReference type="Proteomes" id="UP000007472"/>
    </source>
</evidence>
<dbReference type="Proteomes" id="UP000007472">
    <property type="component" value="Chromosome"/>
</dbReference>
<evidence type="ECO:0008006" key="4">
    <source>
        <dbReference type="Google" id="ProtNLM"/>
    </source>
</evidence>
<proteinExistence type="predicted"/>
<dbReference type="AlphaFoldDB" id="A0A654KG46"/>
<reference evidence="2 3" key="1">
    <citation type="journal article" date="2011" name="J. Bacteriol.">
        <title>Genome sequence of Taylorella equigenitalis MCE9, the causative agent of contagious equine metritis.</title>
        <authorList>
            <person name="Hebert L."/>
            <person name="Moumen B."/>
            <person name="Duquesne F."/>
            <person name="Breuil M.F."/>
            <person name="Laugier C."/>
            <person name="Batto J.M."/>
            <person name="Renault P."/>
            <person name="Petry S."/>
        </authorList>
    </citation>
    <scope>NUCLEOTIDE SEQUENCE [LARGE SCALE GENOMIC DNA]</scope>
    <source>
        <strain evidence="2 3">MCE9</strain>
    </source>
</reference>
<gene>
    <name evidence="2" type="ordered locus">TEQUI_0459</name>
</gene>
<evidence type="ECO:0000313" key="2">
    <source>
        <dbReference type="EMBL" id="ADU91402.1"/>
    </source>
</evidence>
<keyword evidence="1" id="KW-0732">Signal</keyword>
<dbReference type="EMBL" id="CP002456">
    <property type="protein sequence ID" value="ADU91402.1"/>
    <property type="molecule type" value="Genomic_DNA"/>
</dbReference>
<feature type="chain" id="PRO_5024863682" description="DUF3299 domain-containing protein" evidence="1">
    <location>
        <begin position="23"/>
        <end position="143"/>
    </location>
</feature>
<organism evidence="2 3">
    <name type="scientific">Taylorella equigenitalis (strain MCE9)</name>
    <dbReference type="NCBI Taxonomy" id="937774"/>
    <lineage>
        <taxon>Bacteria</taxon>
        <taxon>Pseudomonadati</taxon>
        <taxon>Pseudomonadota</taxon>
        <taxon>Betaproteobacteria</taxon>
        <taxon>Burkholderiales</taxon>
        <taxon>Alcaligenaceae</taxon>
        <taxon>Taylorella</taxon>
    </lineage>
</organism>
<dbReference type="Gene3D" id="2.40.50.870">
    <property type="entry name" value="Protein of unknown function (DUF3299)"/>
    <property type="match status" value="1"/>
</dbReference>
<name>A0A654KG46_TAYEM</name>
<evidence type="ECO:0000256" key="1">
    <source>
        <dbReference type="SAM" id="SignalP"/>
    </source>
</evidence>
<sequence>MKLRIATLIFSFFTLLASQVLAEAIPLSYKEMYNVTSRGLQFSKRLTSLKGQQIKMVGFMAPPLTPTINFFVLAEEPMAICPFCSTDADWPDNIIVVKLEKPVVALPFDRPIIVEGTLEIGSEVDAETGFVSQVRIRAKNIKE</sequence>